<feature type="domain" description="Helicase ATP-binding" evidence="14">
    <location>
        <begin position="641"/>
        <end position="802"/>
    </location>
</feature>
<keyword evidence="9 13" id="KW-0234">DNA repair</keyword>
<dbReference type="SMART" id="SM00982">
    <property type="entry name" value="TRCF"/>
    <property type="match status" value="1"/>
</dbReference>
<keyword evidence="8 13" id="KW-0238">DNA-binding</keyword>
<dbReference type="GO" id="GO:0005737">
    <property type="term" value="C:cytoplasm"/>
    <property type="evidence" value="ECO:0007669"/>
    <property type="project" value="UniProtKB-SubCell"/>
</dbReference>
<keyword evidence="6" id="KW-0347">Helicase</keyword>
<evidence type="ECO:0000256" key="9">
    <source>
        <dbReference type="ARBA" id="ARBA00023204"/>
    </source>
</evidence>
<dbReference type="InterPro" id="IPR047112">
    <property type="entry name" value="RecG/Mfd"/>
</dbReference>
<dbReference type="SUPFAM" id="SSF52540">
    <property type="entry name" value="P-loop containing nucleoside triphosphate hydrolases"/>
    <property type="match status" value="4"/>
</dbReference>
<evidence type="ECO:0000256" key="12">
    <source>
        <dbReference type="ARBA" id="ARBA00070128"/>
    </source>
</evidence>
<dbReference type="InterPro" id="IPR003711">
    <property type="entry name" value="CarD-like/TRCF_RID"/>
</dbReference>
<evidence type="ECO:0000256" key="4">
    <source>
        <dbReference type="ARBA" id="ARBA00022763"/>
    </source>
</evidence>
<keyword evidence="3 13" id="KW-0547">Nucleotide-binding</keyword>
<dbReference type="RefSeq" id="WP_084117477.1">
    <property type="nucleotide sequence ID" value="NZ_FWXH01000024.1"/>
</dbReference>
<evidence type="ECO:0000256" key="5">
    <source>
        <dbReference type="ARBA" id="ARBA00022801"/>
    </source>
</evidence>
<dbReference type="InterPro" id="IPR004576">
    <property type="entry name" value="Mfd"/>
</dbReference>
<dbReference type="Gene3D" id="3.40.50.11180">
    <property type="match status" value="1"/>
</dbReference>
<dbReference type="SMART" id="SM00490">
    <property type="entry name" value="HELICc"/>
    <property type="match status" value="1"/>
</dbReference>
<dbReference type="Pfam" id="PF00271">
    <property type="entry name" value="Helicase_C"/>
    <property type="match status" value="1"/>
</dbReference>
<evidence type="ECO:0000256" key="6">
    <source>
        <dbReference type="ARBA" id="ARBA00022806"/>
    </source>
</evidence>
<evidence type="ECO:0000256" key="10">
    <source>
        <dbReference type="ARBA" id="ARBA00061104"/>
    </source>
</evidence>
<dbReference type="PROSITE" id="PS51194">
    <property type="entry name" value="HELICASE_CTER"/>
    <property type="match status" value="1"/>
</dbReference>
<keyword evidence="7 13" id="KW-0067">ATP-binding</keyword>
<name>A0A1W1XWW4_9CLOT</name>
<dbReference type="GO" id="GO:0016787">
    <property type="term" value="F:hydrolase activity"/>
    <property type="evidence" value="ECO:0007669"/>
    <property type="project" value="UniProtKB-KW"/>
</dbReference>
<sequence length="1172" mass="134896">MRFRGLIQPLIEDKKFINVVKNINECKFPMNVFGLSESARSYYIYSTYEEMNKPFVIVTDNDVEAKKIYEDLSLYIPNVYYFPTREVVFYSIDAISGDLRWERIKVIKEILKKSRKIIVTSIEAFSAAYAPIDLFKKYSFNISLGSTIELKEFTHKLVLSGYERVDIVDSKGQFSLRGGIIDIFPPTSILPYRIELFGDEVDSIRTFNTSSQRSIEKVNKIEIVPAKEIILEESSIKSGYEKIEKELATVISGLKEKKDKEAEEKIGSITRKNLETLKETSSFENIDSFLPFFYETPSTFFDYVKDSIIIVNDDLRCKGKLESVYFEFRDNYEIFLQRGDILPSQGKLLIDEREVYERFNDNKVINMMGIEKTNGFLTAISSETFRSITLSGTGGVIDVLLDEIKDKKQKGYKTLILCGSKPRGERLVKTLRERGIEATYRNELQNFQFGEVVITFGSLEKGFEYPDLKICVISDKELFGETKRKVKKKNKKGVGKIKSFTDLKPGDYVVHVNHGVGVYKGIRQLELDGHKKDYLEVSYSSDDKLFVPVEQLDLVQKYIGSEGNSPKVNKLGGNEWNKAKNKVKKSINEIAEELVKLYAIRSEANGYTYSKDTVWQKQFEDEFPYDETPDQLSAIQDIKNDMETGKVMDRLLCGDVGYGKTEVAVRAAFKAVMEGKQVAFLVPTTILAEQHYNNFIKRFSDFPIKIDMISRFRNSTQQKATIKALKEGNVDILIGTHRILQKDVQFKDLGILIVDEEQRFGVTHKEKIKNFKKNVDVLTLTATPIPRTLHMSLTGVRDISVIETPPEERYPVQTYVVEYNEQLIRDAIMRELNRDGQIFFVYNRVESINEMAAKISNLIPEAKIAVAHGQMTERELETVMFSFMNKEFDILLCTTIIETGIDIQNVNTMIIYNADKMGLSQLYQLRGRVGRSNRMAYAYFTYKKDKILAETAEKRLKAMKEFTELGSGFKIAMRDLEIRGAGNMMGSAQHGHMAAIGYDLYCRMLEDAIKQYKGDEDFHLIETTIEIKVDAYVPNSYIQDEVQKIEVYKKIAAIDTKEEFYDVQEELEDRYSNIPESVDNLMIIAYLKSIAKQIGIIEIKDRGQFVNIKFENKDRISEKLLTSLIKDYNKNVIFKNDENPTIVYNIKDIKRDDVLKNLVKLLEYMKSIVETD</sequence>
<keyword evidence="4 13" id="KW-0227">DNA damage</keyword>
<evidence type="ECO:0000256" key="11">
    <source>
        <dbReference type="ARBA" id="ARBA00061399"/>
    </source>
</evidence>
<dbReference type="InterPro" id="IPR005118">
    <property type="entry name" value="TRCF_C"/>
</dbReference>
<dbReference type="STRING" id="1121291.SAMN02745134_03476"/>
<dbReference type="GO" id="GO:0000716">
    <property type="term" value="P:transcription-coupled nucleotide-excision repair, DNA damage recognition"/>
    <property type="evidence" value="ECO:0007669"/>
    <property type="project" value="UniProtKB-UniRule"/>
</dbReference>
<dbReference type="NCBIfam" id="TIGR00580">
    <property type="entry name" value="mfd"/>
    <property type="match status" value="1"/>
</dbReference>
<evidence type="ECO:0000256" key="3">
    <source>
        <dbReference type="ARBA" id="ARBA00022741"/>
    </source>
</evidence>
<dbReference type="InterPro" id="IPR014001">
    <property type="entry name" value="Helicase_ATP-bd"/>
</dbReference>
<evidence type="ECO:0000313" key="16">
    <source>
        <dbReference type="EMBL" id="SMC28334.1"/>
    </source>
</evidence>
<dbReference type="InterPro" id="IPR011545">
    <property type="entry name" value="DEAD/DEAH_box_helicase_dom"/>
</dbReference>
<dbReference type="PROSITE" id="PS51192">
    <property type="entry name" value="HELICASE_ATP_BIND_1"/>
    <property type="match status" value="1"/>
</dbReference>
<dbReference type="InterPro" id="IPR037235">
    <property type="entry name" value="TRCF-like_C_D7"/>
</dbReference>
<dbReference type="EC" id="3.6.4.-" evidence="13"/>
<comment type="subcellular location">
    <subcellularLocation>
        <location evidence="1 13">Cytoplasm</location>
    </subcellularLocation>
</comment>
<dbReference type="InterPro" id="IPR041471">
    <property type="entry name" value="UvrB_inter"/>
</dbReference>
<evidence type="ECO:0000259" key="14">
    <source>
        <dbReference type="PROSITE" id="PS51192"/>
    </source>
</evidence>
<dbReference type="Pfam" id="PF03461">
    <property type="entry name" value="TRCF"/>
    <property type="match status" value="1"/>
</dbReference>
<evidence type="ECO:0000313" key="17">
    <source>
        <dbReference type="Proteomes" id="UP000192468"/>
    </source>
</evidence>
<dbReference type="EMBL" id="FWXH01000024">
    <property type="protein sequence ID" value="SMC28334.1"/>
    <property type="molecule type" value="Genomic_DNA"/>
</dbReference>
<evidence type="ECO:0000256" key="13">
    <source>
        <dbReference type="HAMAP-Rule" id="MF_00969"/>
    </source>
</evidence>
<keyword evidence="2 13" id="KW-0963">Cytoplasm</keyword>
<dbReference type="Pfam" id="PF17757">
    <property type="entry name" value="UvrB_inter"/>
    <property type="match status" value="1"/>
</dbReference>
<dbReference type="GO" id="GO:0003678">
    <property type="term" value="F:DNA helicase activity"/>
    <property type="evidence" value="ECO:0007669"/>
    <property type="project" value="TreeGrafter"/>
</dbReference>
<dbReference type="SMART" id="SM01058">
    <property type="entry name" value="CarD_TRCF"/>
    <property type="match status" value="1"/>
</dbReference>
<dbReference type="FunFam" id="3.40.50.300:FF:000546">
    <property type="entry name" value="Transcription-repair-coupling factor"/>
    <property type="match status" value="1"/>
</dbReference>
<dbReference type="HAMAP" id="MF_00969">
    <property type="entry name" value="TRCF"/>
    <property type="match status" value="1"/>
</dbReference>
<dbReference type="Gene3D" id="3.40.50.300">
    <property type="entry name" value="P-loop containing nucleotide triphosphate hydrolases"/>
    <property type="match status" value="2"/>
</dbReference>
<keyword evidence="5 13" id="KW-0378">Hydrolase</keyword>
<dbReference type="Gene3D" id="2.40.10.170">
    <property type="match status" value="1"/>
</dbReference>
<reference evidence="16 17" key="1">
    <citation type="submission" date="2017-04" db="EMBL/GenBank/DDBJ databases">
        <authorList>
            <person name="Afonso C.L."/>
            <person name="Miller P.J."/>
            <person name="Scott M.A."/>
            <person name="Spackman E."/>
            <person name="Goraichik I."/>
            <person name="Dimitrov K.M."/>
            <person name="Suarez D.L."/>
            <person name="Swayne D.E."/>
        </authorList>
    </citation>
    <scope>NUCLEOTIDE SEQUENCE [LARGE SCALE GENOMIC DNA]</scope>
    <source>
        <strain evidence="16 17">DSM 12555</strain>
    </source>
</reference>
<proteinExistence type="inferred from homology"/>
<comment type="similarity">
    <text evidence="11 13">In the C-terminal section; belongs to the helicase family. RecG subfamily.</text>
</comment>
<dbReference type="Pfam" id="PF02559">
    <property type="entry name" value="CarD_TRCF_RID"/>
    <property type="match status" value="1"/>
</dbReference>
<dbReference type="AlphaFoldDB" id="A0A1W1XWW4"/>
<evidence type="ECO:0000256" key="8">
    <source>
        <dbReference type="ARBA" id="ARBA00023125"/>
    </source>
</evidence>
<dbReference type="SMART" id="SM00487">
    <property type="entry name" value="DEXDc"/>
    <property type="match status" value="1"/>
</dbReference>
<dbReference type="Gene3D" id="3.30.2060.10">
    <property type="entry name" value="Penicillin-binding protein 1b domain"/>
    <property type="match status" value="1"/>
</dbReference>
<dbReference type="GO" id="GO:0006355">
    <property type="term" value="P:regulation of DNA-templated transcription"/>
    <property type="evidence" value="ECO:0007669"/>
    <property type="project" value="UniProtKB-UniRule"/>
</dbReference>
<dbReference type="SUPFAM" id="SSF141259">
    <property type="entry name" value="CarD-like"/>
    <property type="match status" value="1"/>
</dbReference>
<dbReference type="Gene3D" id="3.90.1150.50">
    <property type="entry name" value="Transcription-repair-coupling factor, D7 domain"/>
    <property type="match status" value="1"/>
</dbReference>
<dbReference type="InterPro" id="IPR048635">
    <property type="entry name" value="MFD_D3"/>
</dbReference>
<comment type="function">
    <text evidence="13">Couples transcription and DNA repair by recognizing RNA polymerase (RNAP) stalled at DNA lesions. Mediates ATP-dependent release of RNAP and its truncated transcript from the DNA, and recruitment of nucleotide excision repair machinery to the damaged site.</text>
</comment>
<dbReference type="Pfam" id="PF00270">
    <property type="entry name" value="DEAD"/>
    <property type="match status" value="1"/>
</dbReference>
<evidence type="ECO:0000256" key="7">
    <source>
        <dbReference type="ARBA" id="ARBA00022840"/>
    </source>
</evidence>
<dbReference type="GO" id="GO:0005524">
    <property type="term" value="F:ATP binding"/>
    <property type="evidence" value="ECO:0007669"/>
    <property type="project" value="UniProtKB-UniRule"/>
</dbReference>
<protein>
    <recommendedName>
        <fullName evidence="12 13">Transcription-repair-coupling factor</fullName>
        <shortName evidence="13">TRCF</shortName>
        <ecNumber evidence="13">3.6.4.-</ecNumber>
    </recommendedName>
</protein>
<dbReference type="GO" id="GO:0003684">
    <property type="term" value="F:damaged DNA binding"/>
    <property type="evidence" value="ECO:0007669"/>
    <property type="project" value="InterPro"/>
</dbReference>
<dbReference type="PANTHER" id="PTHR47964">
    <property type="entry name" value="ATP-DEPENDENT DNA HELICASE HOMOLOG RECG, CHLOROPLASTIC"/>
    <property type="match status" value="1"/>
</dbReference>
<dbReference type="InterPro" id="IPR036101">
    <property type="entry name" value="CarD-like/TRCF_RID_sf"/>
</dbReference>
<dbReference type="Proteomes" id="UP000192468">
    <property type="component" value="Unassembled WGS sequence"/>
</dbReference>
<evidence type="ECO:0000259" key="15">
    <source>
        <dbReference type="PROSITE" id="PS51194"/>
    </source>
</evidence>
<accession>A0A1W1XWW4</accession>
<dbReference type="CDD" id="cd17991">
    <property type="entry name" value="DEXHc_TRCF"/>
    <property type="match status" value="1"/>
</dbReference>
<dbReference type="OrthoDB" id="9804325at2"/>
<dbReference type="PANTHER" id="PTHR47964:SF1">
    <property type="entry name" value="ATP-DEPENDENT DNA HELICASE HOMOLOG RECG, CHLOROPLASTIC"/>
    <property type="match status" value="1"/>
</dbReference>
<evidence type="ECO:0000256" key="1">
    <source>
        <dbReference type="ARBA" id="ARBA00004496"/>
    </source>
</evidence>
<gene>
    <name evidence="13" type="primary">mfd</name>
    <name evidence="16" type="ORF">SAMN02745134_03476</name>
</gene>
<dbReference type="InterPro" id="IPR001650">
    <property type="entry name" value="Helicase_C-like"/>
</dbReference>
<comment type="similarity">
    <text evidence="10 13">In the N-terminal section; belongs to the UvrB family.</text>
</comment>
<dbReference type="SUPFAM" id="SSF143517">
    <property type="entry name" value="TRCF domain-like"/>
    <property type="match status" value="1"/>
</dbReference>
<dbReference type="Gene3D" id="3.40.50.11140">
    <property type="match status" value="1"/>
</dbReference>
<feature type="domain" description="Helicase C-terminal" evidence="15">
    <location>
        <begin position="811"/>
        <end position="977"/>
    </location>
</feature>
<dbReference type="Pfam" id="PF21132">
    <property type="entry name" value="MFD_D3"/>
    <property type="match status" value="1"/>
</dbReference>
<organism evidence="16 17">
    <name type="scientific">Clostridium acidisoli DSM 12555</name>
    <dbReference type="NCBI Taxonomy" id="1121291"/>
    <lineage>
        <taxon>Bacteria</taxon>
        <taxon>Bacillati</taxon>
        <taxon>Bacillota</taxon>
        <taxon>Clostridia</taxon>
        <taxon>Eubacteriales</taxon>
        <taxon>Clostridiaceae</taxon>
        <taxon>Clostridium</taxon>
    </lineage>
</organism>
<keyword evidence="17" id="KW-1185">Reference proteome</keyword>
<dbReference type="InterPro" id="IPR027417">
    <property type="entry name" value="P-loop_NTPase"/>
</dbReference>
<evidence type="ECO:0000256" key="2">
    <source>
        <dbReference type="ARBA" id="ARBA00022490"/>
    </source>
</evidence>